<organism evidence="2 3">
    <name type="scientific">Candidatus Xianfuyuplasma coldseepsis</name>
    <dbReference type="NCBI Taxonomy" id="2782163"/>
    <lineage>
        <taxon>Bacteria</taxon>
        <taxon>Bacillati</taxon>
        <taxon>Mycoplasmatota</taxon>
        <taxon>Mollicutes</taxon>
        <taxon>Candidatus Izemoplasmatales</taxon>
        <taxon>Candidatus Izemoplasmataceae</taxon>
        <taxon>Candidatus Xianfuyuplasma</taxon>
    </lineage>
</organism>
<keyword evidence="3" id="KW-1185">Reference proteome</keyword>
<gene>
    <name evidence="2" type="ORF">G4Z02_04130</name>
</gene>
<evidence type="ECO:0000256" key="1">
    <source>
        <dbReference type="SAM" id="Phobius"/>
    </source>
</evidence>
<dbReference type="Proteomes" id="UP000514720">
    <property type="component" value="Chromosome"/>
</dbReference>
<keyword evidence="1" id="KW-0812">Transmembrane</keyword>
<dbReference type="EMBL" id="CP048914">
    <property type="protein sequence ID" value="QMS84975.1"/>
    <property type="molecule type" value="Genomic_DNA"/>
</dbReference>
<protein>
    <submittedName>
        <fullName evidence="2">Uncharacterized protein</fullName>
    </submittedName>
</protein>
<keyword evidence="1" id="KW-0472">Membrane</keyword>
<name>A0A7L7KQX9_9MOLU</name>
<reference evidence="2 3" key="1">
    <citation type="submission" date="2020-02" db="EMBL/GenBank/DDBJ databases">
        <authorList>
            <person name="Zheng R.K."/>
            <person name="Sun C.M."/>
        </authorList>
    </citation>
    <scope>NUCLEOTIDE SEQUENCE [LARGE SCALE GENOMIC DNA]</scope>
    <source>
        <strain evidence="3">zrk13</strain>
    </source>
</reference>
<dbReference type="AlphaFoldDB" id="A0A7L7KQX9"/>
<evidence type="ECO:0000313" key="3">
    <source>
        <dbReference type="Proteomes" id="UP000514720"/>
    </source>
</evidence>
<sequence length="95" mass="10505">MFLANFIEEYLPFYDQIDAFINSTLDLDGYISQFFTFIDGLDAVTLVLGVLLAGLIFIMGTFELLKKLSKLIIVVGILVGLYLLYSNGALDSLIG</sequence>
<evidence type="ECO:0000313" key="2">
    <source>
        <dbReference type="EMBL" id="QMS84975.1"/>
    </source>
</evidence>
<dbReference type="KEGG" id="xcl:G4Z02_04130"/>
<proteinExistence type="predicted"/>
<dbReference type="RefSeq" id="WP_258878599.1">
    <property type="nucleotide sequence ID" value="NZ_CP048914.1"/>
</dbReference>
<feature type="transmembrane region" description="Helical" evidence="1">
    <location>
        <begin position="34"/>
        <end position="59"/>
    </location>
</feature>
<accession>A0A7L7KQX9</accession>
<keyword evidence="1" id="KW-1133">Transmembrane helix</keyword>
<feature type="transmembrane region" description="Helical" evidence="1">
    <location>
        <begin position="71"/>
        <end position="90"/>
    </location>
</feature>